<dbReference type="EMBL" id="CP012542">
    <property type="protein sequence ID" value="QCD44383.1"/>
    <property type="molecule type" value="Genomic_DNA"/>
</dbReference>
<dbReference type="AlphaFoldDB" id="A0A6G5QF97"/>
<sequence>MQSRSLKKGGGLLSLALCSTLYSVEFSYDGKNAQSHLSQDKKFILTTTEMSGNKLTFDYNPDEQGVKNPQEAFVIDTKGSEDVHDNIFTFNNGKVTQFAYSGSSERGKSYNNNFIINGGELGIVIAGFSNYSDAYENSVVVDGGTVTDTVYGANISGSLTNRAYNNTVEVRKGTVKNVVGAGTFATGSNGGDLSYNKVLISGGTITGNAVGAENLNTKSAYSNRVEITGGTFSGDIIGSSVDSADQMAINNTIVIDGGSGKEIVFTNPDKQVFYGGLLSKSNQQLTGDVFSNNTLVIKDKVGIVIKDIQNFEFIKFYLPTSVANNDIILNLKGTDNTDLSNSKIGVAMSTGGIKLNLGEKVYLIKKENGSIKEPKNLSNILDDESRTQRVVGGVSKVYTFTLSAQKDDASQDTKAIVATVSEIEDNKKQKNIAETSAMMGGIVNEGSEMTSSSGMKNALTATISNGGESSNFGALGGQNVRLNSGSYVDVKGFSFMVGVSKQVDDMFMYGAFVEAGFANYDSYNDFGANGSAHGWGDNRYYGGGLLSKFDMASNYYLEASLRVGKVYSDYKSKDINPNQTAKFKSSRMYWGGHVGFGKIFSLNDASDLDIYTKFFVTRLSSDEIEVVGEKIKYHNSNSIRARIGGRYSYYFDDNFEIYGGAAFEREFNSEAKATNLTQNQDLVSPTLKGNTAIGEFGFKFKTPFKPLTIDLNLQGLAGKREGFTGGINAEFKF</sequence>
<keyword evidence="3" id="KW-1185">Reference proteome</keyword>
<dbReference type="Proteomes" id="UP000503264">
    <property type="component" value="Chromosome"/>
</dbReference>
<dbReference type="PROSITE" id="PS51208">
    <property type="entry name" value="AUTOTRANSPORTER"/>
    <property type="match status" value="1"/>
</dbReference>
<accession>A0A6G5QF97</accession>
<feature type="domain" description="Autotransporter" evidence="1">
    <location>
        <begin position="464"/>
        <end position="733"/>
    </location>
</feature>
<evidence type="ECO:0000313" key="3">
    <source>
        <dbReference type="Proteomes" id="UP000503264"/>
    </source>
</evidence>
<name>A0A6G5QF97_9BACT</name>
<gene>
    <name evidence="2" type="ORF">CMUC_0577</name>
</gene>
<dbReference type="Gene3D" id="2.40.128.130">
    <property type="entry name" value="Autotransporter beta-domain"/>
    <property type="match status" value="1"/>
</dbReference>
<evidence type="ECO:0000259" key="1">
    <source>
        <dbReference type="PROSITE" id="PS51208"/>
    </source>
</evidence>
<dbReference type="RefSeq" id="WP_171993528.1">
    <property type="nucleotide sequence ID" value="NZ_CP012542.1"/>
</dbReference>
<protein>
    <submittedName>
        <fullName evidence="2">Putative autotransporter beta-domain protein</fullName>
    </submittedName>
</protein>
<organism evidence="2 3">
    <name type="scientific">Campylobacter mucosalis CCUG 21559</name>
    <dbReference type="NCBI Taxonomy" id="1032067"/>
    <lineage>
        <taxon>Bacteria</taxon>
        <taxon>Pseudomonadati</taxon>
        <taxon>Campylobacterota</taxon>
        <taxon>Epsilonproteobacteria</taxon>
        <taxon>Campylobacterales</taxon>
        <taxon>Campylobacteraceae</taxon>
        <taxon>Campylobacter</taxon>
    </lineage>
</organism>
<dbReference type="InterPro" id="IPR005546">
    <property type="entry name" value="Autotransporte_beta"/>
</dbReference>
<dbReference type="SUPFAM" id="SSF103515">
    <property type="entry name" value="Autotransporter"/>
    <property type="match status" value="1"/>
</dbReference>
<evidence type="ECO:0000313" key="2">
    <source>
        <dbReference type="EMBL" id="QCD44383.1"/>
    </source>
</evidence>
<reference evidence="2 3" key="1">
    <citation type="submission" date="2016-07" db="EMBL/GenBank/DDBJ databases">
        <title>Comparative genomics of the Campylobacter concisus group.</title>
        <authorList>
            <person name="Miller W.G."/>
            <person name="Yee E."/>
            <person name="Chapman M.H."/>
            <person name="Huynh S."/>
            <person name="Bono J.L."/>
            <person name="On S.L.W."/>
            <person name="StLeger J."/>
            <person name="Foster G."/>
            <person name="Parker C.T."/>
        </authorList>
    </citation>
    <scope>NUCLEOTIDE SEQUENCE [LARGE SCALE GENOMIC DNA]</scope>
    <source>
        <strain evidence="2 3">CCUG 21559</strain>
    </source>
</reference>
<proteinExistence type="predicted"/>
<dbReference type="InterPro" id="IPR036709">
    <property type="entry name" value="Autotransporte_beta_dom_sf"/>
</dbReference>
<dbReference type="SMART" id="SM00869">
    <property type="entry name" value="Autotransporter"/>
    <property type="match status" value="1"/>
</dbReference>